<dbReference type="HOGENOM" id="CLU_2291921_0_0_1"/>
<proteinExistence type="predicted"/>
<evidence type="ECO:0000313" key="1">
    <source>
        <dbReference type="EMBL" id="KDR79178.1"/>
    </source>
</evidence>
<dbReference type="EMBL" id="KL142373">
    <property type="protein sequence ID" value="KDR79178.1"/>
    <property type="molecule type" value="Genomic_DNA"/>
</dbReference>
<gene>
    <name evidence="1" type="ORF">GALMADRAFT_223419</name>
</gene>
<reference evidence="2" key="1">
    <citation type="journal article" date="2014" name="Proc. Natl. Acad. Sci. U.S.A.">
        <title>Extensive sampling of basidiomycete genomes demonstrates inadequacy of the white-rot/brown-rot paradigm for wood decay fungi.</title>
        <authorList>
            <person name="Riley R."/>
            <person name="Salamov A.A."/>
            <person name="Brown D.W."/>
            <person name="Nagy L.G."/>
            <person name="Floudas D."/>
            <person name="Held B.W."/>
            <person name="Levasseur A."/>
            <person name="Lombard V."/>
            <person name="Morin E."/>
            <person name="Otillar R."/>
            <person name="Lindquist E.A."/>
            <person name="Sun H."/>
            <person name="LaButti K.M."/>
            <person name="Schmutz J."/>
            <person name="Jabbour D."/>
            <person name="Luo H."/>
            <person name="Baker S.E."/>
            <person name="Pisabarro A.G."/>
            <person name="Walton J.D."/>
            <person name="Blanchette R.A."/>
            <person name="Henrissat B."/>
            <person name="Martin F."/>
            <person name="Cullen D."/>
            <person name="Hibbett D.S."/>
            <person name="Grigoriev I.V."/>
        </authorList>
    </citation>
    <scope>NUCLEOTIDE SEQUENCE [LARGE SCALE GENOMIC DNA]</scope>
    <source>
        <strain evidence="2">CBS 339.88</strain>
    </source>
</reference>
<dbReference type="OrthoDB" id="432412at2759"/>
<evidence type="ECO:0000313" key="2">
    <source>
        <dbReference type="Proteomes" id="UP000027222"/>
    </source>
</evidence>
<dbReference type="AlphaFoldDB" id="A0A067TJM4"/>
<keyword evidence="2" id="KW-1185">Reference proteome</keyword>
<dbReference type="STRING" id="685588.A0A067TJM4"/>
<dbReference type="Proteomes" id="UP000027222">
    <property type="component" value="Unassembled WGS sequence"/>
</dbReference>
<protein>
    <submittedName>
        <fullName evidence="1">Uncharacterized protein</fullName>
    </submittedName>
</protein>
<organism evidence="1 2">
    <name type="scientific">Galerina marginata (strain CBS 339.88)</name>
    <dbReference type="NCBI Taxonomy" id="685588"/>
    <lineage>
        <taxon>Eukaryota</taxon>
        <taxon>Fungi</taxon>
        <taxon>Dikarya</taxon>
        <taxon>Basidiomycota</taxon>
        <taxon>Agaricomycotina</taxon>
        <taxon>Agaricomycetes</taxon>
        <taxon>Agaricomycetidae</taxon>
        <taxon>Agaricales</taxon>
        <taxon>Agaricineae</taxon>
        <taxon>Strophariaceae</taxon>
        <taxon>Galerina</taxon>
    </lineage>
</organism>
<sequence length="101" mass="11568">MATCDSLNPSSEVLFRVCVEDARSWFEVTLFEVSHSDDHLGGFVSVKGRDISRDEQERWQGVIAVNLKDLKESDTEFIFYQLLSICLLPLMHEDLDSQEAE</sequence>
<name>A0A067TJM4_GALM3</name>
<accession>A0A067TJM4</accession>